<evidence type="ECO:0000256" key="10">
    <source>
        <dbReference type="ARBA" id="ARBA00038976"/>
    </source>
</evidence>
<dbReference type="NCBIfam" id="TIGR01893">
    <property type="entry name" value="aa-his-dipept"/>
    <property type="match status" value="1"/>
</dbReference>
<keyword evidence="3" id="KW-0645">Protease</keyword>
<evidence type="ECO:0000256" key="8">
    <source>
        <dbReference type="ARBA" id="ARBA00023285"/>
    </source>
</evidence>
<dbReference type="SUPFAM" id="SSF53187">
    <property type="entry name" value="Zn-dependent exopeptidases"/>
    <property type="match status" value="1"/>
</dbReference>
<dbReference type="PANTHER" id="PTHR43501">
    <property type="entry name" value="CYTOSOL NON-SPECIFIC DIPEPTIDASE"/>
    <property type="match status" value="1"/>
</dbReference>
<dbReference type="FunFam" id="3.40.630.10:FF:000015">
    <property type="entry name" value="Aminoacyl-histidine dipeptidase PepD"/>
    <property type="match status" value="1"/>
</dbReference>
<evidence type="ECO:0000256" key="7">
    <source>
        <dbReference type="ARBA" id="ARBA00023049"/>
    </source>
</evidence>
<evidence type="ECO:0000256" key="15">
    <source>
        <dbReference type="ARBA" id="ARBA00076004"/>
    </source>
</evidence>
<dbReference type="PATRIC" id="fig|1379739.3.peg.1800"/>
<keyword evidence="8" id="KW-0170">Cobalt</keyword>
<evidence type="ECO:0000256" key="11">
    <source>
        <dbReference type="ARBA" id="ARBA00044252"/>
    </source>
</evidence>
<dbReference type="HOGENOM" id="CLU_028526_0_0_9"/>
<name>A0A0D1BUE6_CLOBO</name>
<evidence type="ECO:0000256" key="14">
    <source>
        <dbReference type="ARBA" id="ARBA00075285"/>
    </source>
</evidence>
<comment type="similarity">
    <text evidence="12">Belongs to the peptidase M20C family.</text>
</comment>
<dbReference type="GO" id="GO:0046872">
    <property type="term" value="F:metal ion binding"/>
    <property type="evidence" value="ECO:0007669"/>
    <property type="project" value="UniProtKB-KW"/>
</dbReference>
<dbReference type="GO" id="GO:0005829">
    <property type="term" value="C:cytosol"/>
    <property type="evidence" value="ECO:0007669"/>
    <property type="project" value="TreeGrafter"/>
</dbReference>
<evidence type="ECO:0000313" key="19">
    <source>
        <dbReference type="EMBL" id="KIS23402.1"/>
    </source>
</evidence>
<evidence type="ECO:0000256" key="12">
    <source>
        <dbReference type="ARBA" id="ARBA00061423"/>
    </source>
</evidence>
<dbReference type="GO" id="GO:0006508">
    <property type="term" value="P:proteolysis"/>
    <property type="evidence" value="ECO:0007669"/>
    <property type="project" value="UniProtKB-KW"/>
</dbReference>
<dbReference type="PANTHER" id="PTHR43501:SF1">
    <property type="entry name" value="CYTOSOL NON-SPECIFIC DIPEPTIDASE"/>
    <property type="match status" value="1"/>
</dbReference>
<keyword evidence="4" id="KW-0479">Metal-binding</keyword>
<evidence type="ECO:0000256" key="9">
    <source>
        <dbReference type="ARBA" id="ARBA00036421"/>
    </source>
</evidence>
<dbReference type="FunFam" id="3.40.630.10:FF:000018">
    <property type="entry name" value="Aminoacyl-histidine dipeptidase PepD"/>
    <property type="match status" value="1"/>
</dbReference>
<comment type="cofactor">
    <cofactor evidence="2">
        <name>Zn(2+)</name>
        <dbReference type="ChEBI" id="CHEBI:29105"/>
    </cofactor>
</comment>
<evidence type="ECO:0000256" key="13">
    <source>
        <dbReference type="ARBA" id="ARBA00071271"/>
    </source>
</evidence>
<dbReference type="Gene3D" id="3.40.630.10">
    <property type="entry name" value="Zn peptidases"/>
    <property type="match status" value="2"/>
</dbReference>
<dbReference type="OrthoDB" id="9773892at2"/>
<evidence type="ECO:0000256" key="3">
    <source>
        <dbReference type="ARBA" id="ARBA00022670"/>
    </source>
</evidence>
<sequence>MYQRIDDLICNKVFKYFKDISNVPRESGNEKKISDYLFNFAKERNLWVIQDEYLNIIIKKKATKGYEKAPTIIFQAHMDMVCEKIKEKVHDFEKDPIEFKIEGDMLYAKDTTLGADDGIGIAYMLAILDSNDISHPNLEMLFTAEEETTMIGALNVDHNLFEGRILINIDSEEEGKILVSSAGGVDIKHNIPIKWENTKENSQVFNIVVEDLKGGHSGLDIHKERGNAIKILGRILKDLSYNMEYSLAFIQGGSKTNNIPVNAEAKILIEKSYENELKEFIKFSNNTLKEELYLKDDNVNIKLKDSTHNTDKIISEESKKLILNSILITPNGVESMVANIEGLVESSVNLGTISVDHSKAILESGIRSSNETLKHKIVEKIKALGEVTNSQIICHGDYPEWPYDEKSEVFSLSRKVFKRLYGKDAEIIAYHCGIECGVLKNKIKGLQCISIGPNIFEIHTPKEHLSISSAERTFQYILEILKEFNNF</sequence>
<comment type="cofactor">
    <cofactor evidence="1">
        <name>Co(2+)</name>
        <dbReference type="ChEBI" id="CHEBI:48828"/>
    </cofactor>
</comment>
<comment type="caution">
    <text evidence="19">The sequence shown here is derived from an EMBL/GenBank/DDBJ whole genome shotgun (WGS) entry which is preliminary data.</text>
</comment>
<evidence type="ECO:0000256" key="6">
    <source>
        <dbReference type="ARBA" id="ARBA00022833"/>
    </source>
</evidence>
<keyword evidence="6" id="KW-0862">Zinc</keyword>
<dbReference type="Pfam" id="PF01546">
    <property type="entry name" value="Peptidase_M20"/>
    <property type="match status" value="1"/>
</dbReference>
<evidence type="ECO:0000256" key="4">
    <source>
        <dbReference type="ARBA" id="ARBA00022723"/>
    </source>
</evidence>
<dbReference type="GO" id="GO:0070573">
    <property type="term" value="F:metallodipeptidase activity"/>
    <property type="evidence" value="ECO:0007669"/>
    <property type="project" value="TreeGrafter"/>
</dbReference>
<organism evidence="19 20">
    <name type="scientific">Clostridium botulinum B2 450</name>
    <dbReference type="NCBI Taxonomy" id="1379739"/>
    <lineage>
        <taxon>Bacteria</taxon>
        <taxon>Bacillati</taxon>
        <taxon>Bacillota</taxon>
        <taxon>Clostridia</taxon>
        <taxon>Eubacteriales</taxon>
        <taxon>Clostridiaceae</taxon>
        <taxon>Clostridium</taxon>
    </lineage>
</organism>
<dbReference type="EC" id="3.4.13.18" evidence="10"/>
<dbReference type="InterPro" id="IPR002933">
    <property type="entry name" value="Peptidase_M20"/>
</dbReference>
<dbReference type="InterPro" id="IPR011650">
    <property type="entry name" value="Peptidase_M20_dimer"/>
</dbReference>
<keyword evidence="7" id="KW-0482">Metalloprotease</keyword>
<evidence type="ECO:0000313" key="20">
    <source>
        <dbReference type="Proteomes" id="UP000032250"/>
    </source>
</evidence>
<dbReference type="AlphaFoldDB" id="A0A0D1BUE6"/>
<protein>
    <recommendedName>
        <fullName evidence="13">Cytosol non-specific dipeptidase</fullName>
        <ecNumber evidence="10">3.4.13.18</ecNumber>
    </recommendedName>
    <alternativeName>
        <fullName evidence="16">Aminoacyl-histidine dipeptidase</fullName>
    </alternativeName>
    <alternativeName>
        <fullName evidence="15">Beta-alanyl-histidine dipeptidase</fullName>
    </alternativeName>
    <alternativeName>
        <fullName evidence="14">Carnosinase</fullName>
    </alternativeName>
    <alternativeName>
        <fullName evidence="11">Peptidase D</fullName>
    </alternativeName>
    <alternativeName>
        <fullName evidence="17">Xaa-His dipeptidase</fullName>
    </alternativeName>
</protein>
<reference evidence="19 20" key="1">
    <citation type="submission" date="2014-06" db="EMBL/GenBank/DDBJ databases">
        <title>Genome characterization of distinct group I Clostridium botulinum lineages.</title>
        <authorList>
            <person name="Giordani F."/>
            <person name="Anselmo A."/>
            <person name="Fillo S."/>
            <person name="Palozzi A.M."/>
            <person name="Fortunato A."/>
            <person name="Gentile B."/>
            <person name="Ciammaruconi A."/>
            <person name="Anniballi F."/>
            <person name="De Medici D."/>
            <person name="Lista F."/>
        </authorList>
    </citation>
    <scope>NUCLEOTIDE SEQUENCE [LARGE SCALE GENOMIC DNA]</scope>
    <source>
        <strain evidence="19 20">B2 450</strain>
    </source>
</reference>
<evidence type="ECO:0000256" key="17">
    <source>
        <dbReference type="ARBA" id="ARBA00078074"/>
    </source>
</evidence>
<dbReference type="InterPro" id="IPR001160">
    <property type="entry name" value="Peptidase_M20C"/>
</dbReference>
<evidence type="ECO:0000256" key="16">
    <source>
        <dbReference type="ARBA" id="ARBA00077688"/>
    </source>
</evidence>
<dbReference type="Pfam" id="PF07687">
    <property type="entry name" value="M20_dimer"/>
    <property type="match status" value="1"/>
</dbReference>
<evidence type="ECO:0000256" key="5">
    <source>
        <dbReference type="ARBA" id="ARBA00022801"/>
    </source>
</evidence>
<dbReference type="EMBL" id="JXSU01000007">
    <property type="protein sequence ID" value="KIS23402.1"/>
    <property type="molecule type" value="Genomic_DNA"/>
</dbReference>
<accession>A0A0D1BUE6</accession>
<gene>
    <name evidence="19" type="ORF">N495_07300</name>
</gene>
<keyword evidence="5" id="KW-0378">Hydrolase</keyword>
<evidence type="ECO:0000259" key="18">
    <source>
        <dbReference type="Pfam" id="PF07687"/>
    </source>
</evidence>
<dbReference type="PIRSF" id="PIRSF016599">
    <property type="entry name" value="Xaa-His_dipept"/>
    <property type="match status" value="1"/>
</dbReference>
<evidence type="ECO:0000256" key="2">
    <source>
        <dbReference type="ARBA" id="ARBA00001947"/>
    </source>
</evidence>
<dbReference type="RefSeq" id="WP_043031814.1">
    <property type="nucleotide sequence ID" value="NZ_JXSU01000007.1"/>
</dbReference>
<evidence type="ECO:0000256" key="1">
    <source>
        <dbReference type="ARBA" id="ARBA00001941"/>
    </source>
</evidence>
<feature type="domain" description="Peptidase M20 dimerisation" evidence="18">
    <location>
        <begin position="213"/>
        <end position="291"/>
    </location>
</feature>
<dbReference type="Proteomes" id="UP000032250">
    <property type="component" value="Unassembled WGS sequence"/>
</dbReference>
<comment type="catalytic activity">
    <reaction evidence="9">
        <text>Hydrolysis of dipeptides, preferentially hydrophobic dipeptides including prolyl amino acids.</text>
        <dbReference type="EC" id="3.4.13.18"/>
    </reaction>
</comment>
<dbReference type="CDD" id="cd03890">
    <property type="entry name" value="M20_pepD"/>
    <property type="match status" value="1"/>
</dbReference>
<dbReference type="PRINTS" id="PR00934">
    <property type="entry name" value="XHISDIPTASE"/>
</dbReference>
<proteinExistence type="inferred from homology"/>